<feature type="region of interest" description="Disordered" evidence="1">
    <location>
        <begin position="1"/>
        <end position="28"/>
    </location>
</feature>
<sequence>EPTSRRQWIVPPTQTNPQSQITPNPNQNQSSILNVDLMGIFTNQFSVLIEIQYQQNAGEAAQVQHAPRETFSTYGNVRRVAFSTDSIVSGQVGNHIHEHKVEKKGERIPVRSKAISTNTSVVAFKNQSEDLQRQQPGTCPLTVPTYGNSEQNKGGD</sequence>
<proteinExistence type="predicted"/>
<feature type="region of interest" description="Disordered" evidence="1">
    <location>
        <begin position="126"/>
        <end position="156"/>
    </location>
</feature>
<evidence type="ECO:0000256" key="1">
    <source>
        <dbReference type="SAM" id="MobiDB-lite"/>
    </source>
</evidence>
<gene>
    <name evidence="2" type="ORF">EZS28_035062</name>
</gene>
<feature type="non-terminal residue" evidence="2">
    <location>
        <position position="1"/>
    </location>
</feature>
<dbReference type="AlphaFoldDB" id="A0A5J4UFM8"/>
<dbReference type="EMBL" id="SNRW01016400">
    <property type="protein sequence ID" value="KAA6369409.1"/>
    <property type="molecule type" value="Genomic_DNA"/>
</dbReference>
<feature type="compositionally biased region" description="Polar residues" evidence="1">
    <location>
        <begin position="145"/>
        <end position="156"/>
    </location>
</feature>
<evidence type="ECO:0000313" key="3">
    <source>
        <dbReference type="Proteomes" id="UP000324800"/>
    </source>
</evidence>
<protein>
    <submittedName>
        <fullName evidence="2">Uncharacterized protein</fullName>
    </submittedName>
</protein>
<evidence type="ECO:0000313" key="2">
    <source>
        <dbReference type="EMBL" id="KAA6369409.1"/>
    </source>
</evidence>
<accession>A0A5J4UFM8</accession>
<dbReference type="Proteomes" id="UP000324800">
    <property type="component" value="Unassembled WGS sequence"/>
</dbReference>
<organism evidence="2 3">
    <name type="scientific">Streblomastix strix</name>
    <dbReference type="NCBI Taxonomy" id="222440"/>
    <lineage>
        <taxon>Eukaryota</taxon>
        <taxon>Metamonada</taxon>
        <taxon>Preaxostyla</taxon>
        <taxon>Oxymonadida</taxon>
        <taxon>Streblomastigidae</taxon>
        <taxon>Streblomastix</taxon>
    </lineage>
</organism>
<comment type="caution">
    <text evidence="2">The sequence shown here is derived from an EMBL/GenBank/DDBJ whole genome shotgun (WGS) entry which is preliminary data.</text>
</comment>
<reference evidence="2 3" key="1">
    <citation type="submission" date="2019-03" db="EMBL/GenBank/DDBJ databases">
        <title>Single cell metagenomics reveals metabolic interactions within the superorganism composed of flagellate Streblomastix strix and complex community of Bacteroidetes bacteria on its surface.</title>
        <authorList>
            <person name="Treitli S.C."/>
            <person name="Kolisko M."/>
            <person name="Husnik F."/>
            <person name="Keeling P."/>
            <person name="Hampl V."/>
        </authorList>
    </citation>
    <scope>NUCLEOTIDE SEQUENCE [LARGE SCALE GENOMIC DNA]</scope>
    <source>
        <strain evidence="2">ST1C</strain>
    </source>
</reference>
<name>A0A5J4UFM8_9EUKA</name>